<dbReference type="PANTHER" id="PTHR43080">
    <property type="entry name" value="CBS DOMAIN-CONTAINING PROTEIN CBSX3, MITOCHONDRIAL"/>
    <property type="match status" value="1"/>
</dbReference>
<dbReference type="PROSITE" id="PS51371">
    <property type="entry name" value="CBS"/>
    <property type="match status" value="2"/>
</dbReference>
<dbReference type="Proteomes" id="UP000189545">
    <property type="component" value="Chromosome"/>
</dbReference>
<name>A0A1S6HQG2_9GAMM</name>
<sequence>MGQNDRPLVTIAIRHKDKWMKVQDIMTISVVCISDQASLKDAHALMTNRNVRHLPVISEQDSSLVGILTHKKMVATVMALVNKYGSGALDRRERAQTVESIMDKNYQHLTADEPLPIVVEYFIDNKLGCLPVINAQGKVEGIVTSSDFVKLCAKLLKLSVS</sequence>
<dbReference type="STRING" id="225848.Sps_02614"/>
<dbReference type="PANTHER" id="PTHR43080:SF2">
    <property type="entry name" value="CBS DOMAIN-CONTAINING PROTEIN"/>
    <property type="match status" value="1"/>
</dbReference>
<dbReference type="AlphaFoldDB" id="A0A1S6HQG2"/>
<evidence type="ECO:0000313" key="4">
    <source>
        <dbReference type="EMBL" id="AQS37766.1"/>
    </source>
</evidence>
<feature type="domain" description="CBS" evidence="3">
    <location>
        <begin position="26"/>
        <end position="89"/>
    </location>
</feature>
<feature type="domain" description="CBS" evidence="3">
    <location>
        <begin position="102"/>
        <end position="158"/>
    </location>
</feature>
<gene>
    <name evidence="4" type="ORF">Sps_02614</name>
</gene>
<dbReference type="EMBL" id="CP014782">
    <property type="protein sequence ID" value="AQS37766.1"/>
    <property type="molecule type" value="Genomic_DNA"/>
</dbReference>
<dbReference type="InterPro" id="IPR051257">
    <property type="entry name" value="Diverse_CBS-Domain"/>
</dbReference>
<accession>A0A1S6HQG2</accession>
<keyword evidence="5" id="KW-1185">Reference proteome</keyword>
<dbReference type="SMART" id="SM00116">
    <property type="entry name" value="CBS"/>
    <property type="match status" value="2"/>
</dbReference>
<dbReference type="InterPro" id="IPR000644">
    <property type="entry name" value="CBS_dom"/>
</dbReference>
<reference evidence="4 5" key="1">
    <citation type="submission" date="2016-03" db="EMBL/GenBank/DDBJ databases">
        <title>Complete genome sequence of Shewanella psychrophila WP2, a deep sea bacterium isolated from west Pacific sediment.</title>
        <authorList>
            <person name="Xu G."/>
            <person name="Jian H."/>
        </authorList>
    </citation>
    <scope>NUCLEOTIDE SEQUENCE [LARGE SCALE GENOMIC DNA]</scope>
    <source>
        <strain evidence="4 5">WP2</strain>
    </source>
</reference>
<dbReference type="KEGG" id="spsw:Sps_02614"/>
<evidence type="ECO:0000259" key="3">
    <source>
        <dbReference type="PROSITE" id="PS51371"/>
    </source>
</evidence>
<organism evidence="4 5">
    <name type="scientific">Shewanella psychrophila</name>
    <dbReference type="NCBI Taxonomy" id="225848"/>
    <lineage>
        <taxon>Bacteria</taxon>
        <taxon>Pseudomonadati</taxon>
        <taxon>Pseudomonadota</taxon>
        <taxon>Gammaproteobacteria</taxon>
        <taxon>Alteromonadales</taxon>
        <taxon>Shewanellaceae</taxon>
        <taxon>Shewanella</taxon>
    </lineage>
</organism>
<evidence type="ECO:0000256" key="2">
    <source>
        <dbReference type="PROSITE-ProRule" id="PRU00703"/>
    </source>
</evidence>
<keyword evidence="1 2" id="KW-0129">CBS domain</keyword>
<dbReference type="Pfam" id="PF00571">
    <property type="entry name" value="CBS"/>
    <property type="match status" value="2"/>
</dbReference>
<dbReference type="Gene3D" id="3.10.580.10">
    <property type="entry name" value="CBS-domain"/>
    <property type="match status" value="1"/>
</dbReference>
<evidence type="ECO:0000313" key="5">
    <source>
        <dbReference type="Proteomes" id="UP000189545"/>
    </source>
</evidence>
<dbReference type="InterPro" id="IPR046342">
    <property type="entry name" value="CBS_dom_sf"/>
</dbReference>
<evidence type="ECO:0000256" key="1">
    <source>
        <dbReference type="ARBA" id="ARBA00023122"/>
    </source>
</evidence>
<dbReference type="SUPFAM" id="SSF54631">
    <property type="entry name" value="CBS-domain pair"/>
    <property type="match status" value="1"/>
</dbReference>
<proteinExistence type="predicted"/>
<protein>
    <submittedName>
        <fullName evidence="4">CBS domain-containing protein</fullName>
    </submittedName>
</protein>